<dbReference type="InterPro" id="IPR050913">
    <property type="entry name" value="AP2/ERF_ERF"/>
</dbReference>
<evidence type="ECO:0000256" key="1">
    <source>
        <dbReference type="ARBA" id="ARBA00004123"/>
    </source>
</evidence>
<name>A0ABQ8C319_BRANA</name>
<dbReference type="Gene3D" id="3.30.730.10">
    <property type="entry name" value="AP2/ERF domain"/>
    <property type="match status" value="1"/>
</dbReference>
<gene>
    <name evidence="10" type="ORF">HID58_034781</name>
</gene>
<feature type="domain" description="AP2/ERF" evidence="9">
    <location>
        <begin position="205"/>
        <end position="262"/>
    </location>
</feature>
<dbReference type="Proteomes" id="UP000824890">
    <property type="component" value="Unassembled WGS sequence"/>
</dbReference>
<dbReference type="InterPro" id="IPR016177">
    <property type="entry name" value="DNA-bd_dom_sf"/>
</dbReference>
<keyword evidence="3" id="KW-0805">Transcription regulation</keyword>
<evidence type="ECO:0000256" key="2">
    <source>
        <dbReference type="ARBA" id="ARBA00022745"/>
    </source>
</evidence>
<keyword evidence="5" id="KW-0010">Activator</keyword>
<evidence type="ECO:0000256" key="8">
    <source>
        <dbReference type="ARBA" id="ARBA00024343"/>
    </source>
</evidence>
<proteinExistence type="inferred from homology"/>
<keyword evidence="4" id="KW-0238">DNA-binding</keyword>
<evidence type="ECO:0000256" key="6">
    <source>
        <dbReference type="ARBA" id="ARBA00023163"/>
    </source>
</evidence>
<keyword evidence="6" id="KW-0804">Transcription</keyword>
<keyword evidence="2" id="KW-0936">Ethylene signaling pathway</keyword>
<dbReference type="EMBL" id="JAGKQM010000009">
    <property type="protein sequence ID" value="KAH0911460.1"/>
    <property type="molecule type" value="Genomic_DNA"/>
</dbReference>
<sequence length="379" mass="42362">MGLGLRVYFVTDLSGFCVLLKNRNISKGRRFMSAVSESALISSLFHVSSPTRSSSSTSSAFFFGLTTALTALRFCSKQRLVLEVPSLSMGVRPKRYDLSCLLSIYKKKPNWLWDSQEAKVTLFHSSLRQSPLSDSAVFDMKKSVRGRKVRIIVSDPYATDDSSSDEWFECKPPKVKRIVHEINLPFLLSESSQYHKNSRRMQVNKPVGVRLRQSGKWAAEIRNPLTKTKVWLGTYATLEEAGKAYADKKVEFDASVASANSQCLRSAASKEKVSLRKDVAASGDLTKEGFDLSELEIPDLSFLAAEEKSGAKAAGEMDFDYFFKDEDYDHLFDDFSVVDNVNNVSLPSELPDCDFTDVELEHDDMKFAFAAPPLNIACP</sequence>
<dbReference type="SMART" id="SM00380">
    <property type="entry name" value="AP2"/>
    <property type="match status" value="1"/>
</dbReference>
<evidence type="ECO:0000256" key="5">
    <source>
        <dbReference type="ARBA" id="ARBA00023159"/>
    </source>
</evidence>
<dbReference type="InterPro" id="IPR036955">
    <property type="entry name" value="AP2/ERF_dom_sf"/>
</dbReference>
<comment type="caution">
    <text evidence="10">The sequence shown here is derived from an EMBL/GenBank/DDBJ whole genome shotgun (WGS) entry which is preliminary data.</text>
</comment>
<evidence type="ECO:0000259" key="9">
    <source>
        <dbReference type="PROSITE" id="PS51032"/>
    </source>
</evidence>
<dbReference type="PROSITE" id="PS51032">
    <property type="entry name" value="AP2_ERF"/>
    <property type="match status" value="1"/>
</dbReference>
<protein>
    <recommendedName>
        <fullName evidence="9">AP2/ERF domain-containing protein</fullName>
    </recommendedName>
</protein>
<evidence type="ECO:0000313" key="11">
    <source>
        <dbReference type="Proteomes" id="UP000824890"/>
    </source>
</evidence>
<comment type="subcellular location">
    <subcellularLocation>
        <location evidence="1">Nucleus</location>
    </subcellularLocation>
</comment>
<dbReference type="InterPro" id="IPR001471">
    <property type="entry name" value="AP2/ERF_dom"/>
</dbReference>
<dbReference type="CDD" id="cd00018">
    <property type="entry name" value="AP2"/>
    <property type="match status" value="1"/>
</dbReference>
<reference evidence="10 11" key="1">
    <citation type="submission" date="2021-05" db="EMBL/GenBank/DDBJ databases">
        <title>Genome Assembly of Synthetic Allotetraploid Brassica napus Reveals Homoeologous Exchanges between Subgenomes.</title>
        <authorList>
            <person name="Davis J.T."/>
        </authorList>
    </citation>
    <scope>NUCLEOTIDE SEQUENCE [LARGE SCALE GENOMIC DNA]</scope>
    <source>
        <strain evidence="11">cv. Da-Ae</strain>
        <tissue evidence="10">Seedling</tissue>
    </source>
</reference>
<keyword evidence="7" id="KW-0539">Nucleus</keyword>
<organism evidence="10 11">
    <name type="scientific">Brassica napus</name>
    <name type="common">Rape</name>
    <dbReference type="NCBI Taxonomy" id="3708"/>
    <lineage>
        <taxon>Eukaryota</taxon>
        <taxon>Viridiplantae</taxon>
        <taxon>Streptophyta</taxon>
        <taxon>Embryophyta</taxon>
        <taxon>Tracheophyta</taxon>
        <taxon>Spermatophyta</taxon>
        <taxon>Magnoliopsida</taxon>
        <taxon>eudicotyledons</taxon>
        <taxon>Gunneridae</taxon>
        <taxon>Pentapetalae</taxon>
        <taxon>rosids</taxon>
        <taxon>malvids</taxon>
        <taxon>Brassicales</taxon>
        <taxon>Brassicaceae</taxon>
        <taxon>Brassiceae</taxon>
        <taxon>Brassica</taxon>
    </lineage>
</organism>
<dbReference type="SUPFAM" id="SSF54171">
    <property type="entry name" value="DNA-binding domain"/>
    <property type="match status" value="1"/>
</dbReference>
<evidence type="ECO:0000313" key="10">
    <source>
        <dbReference type="EMBL" id="KAH0911460.1"/>
    </source>
</evidence>
<evidence type="ECO:0000256" key="4">
    <source>
        <dbReference type="ARBA" id="ARBA00023125"/>
    </source>
</evidence>
<dbReference type="PANTHER" id="PTHR31194">
    <property type="entry name" value="SHN SHINE , DNA BINDING / TRANSCRIPTION FACTOR"/>
    <property type="match status" value="1"/>
</dbReference>
<keyword evidence="11" id="KW-1185">Reference proteome</keyword>
<evidence type="ECO:0000256" key="3">
    <source>
        <dbReference type="ARBA" id="ARBA00023015"/>
    </source>
</evidence>
<comment type="similarity">
    <text evidence="8">Belongs to the AP2/ERF transcription factor family. ERF subfamily.</text>
</comment>
<evidence type="ECO:0000256" key="7">
    <source>
        <dbReference type="ARBA" id="ARBA00023242"/>
    </source>
</evidence>
<dbReference type="PANTHER" id="PTHR31194:SF70">
    <property type="entry name" value="ETHYLENE-RESPONSIVE TRANSCRIPTION FACTOR ERF116"/>
    <property type="match status" value="1"/>
</dbReference>
<accession>A0ABQ8C319</accession>